<protein>
    <recommendedName>
        <fullName evidence="6">Protein kinase domain-containing protein</fullName>
    </recommendedName>
</protein>
<dbReference type="PANTHER" id="PTHR11584:SF369">
    <property type="entry name" value="MITOGEN-ACTIVATED PROTEIN KINASE KINASE KINASE 19-RELATED"/>
    <property type="match status" value="1"/>
</dbReference>
<accession>A0A8T0IFM0</accession>
<dbReference type="PROSITE" id="PS50011">
    <property type="entry name" value="PROTEIN_KINASE_DOM"/>
    <property type="match status" value="1"/>
</dbReference>
<gene>
    <name evidence="7" type="ORF">KC19_3G000600</name>
</gene>
<evidence type="ECO:0000313" key="7">
    <source>
        <dbReference type="EMBL" id="KAG0581691.1"/>
    </source>
</evidence>
<keyword evidence="1" id="KW-0723">Serine/threonine-protein kinase</keyword>
<dbReference type="InterPro" id="IPR011009">
    <property type="entry name" value="Kinase-like_dom_sf"/>
</dbReference>
<evidence type="ECO:0000256" key="3">
    <source>
        <dbReference type="ARBA" id="ARBA00022741"/>
    </source>
</evidence>
<dbReference type="PANTHER" id="PTHR11584">
    <property type="entry name" value="SERINE/THREONINE PROTEIN KINASE"/>
    <property type="match status" value="1"/>
</dbReference>
<evidence type="ECO:0000256" key="4">
    <source>
        <dbReference type="ARBA" id="ARBA00022777"/>
    </source>
</evidence>
<keyword evidence="8" id="KW-1185">Reference proteome</keyword>
<proteinExistence type="predicted"/>
<feature type="domain" description="Protein kinase" evidence="6">
    <location>
        <begin position="1"/>
        <end position="91"/>
    </location>
</feature>
<evidence type="ECO:0000256" key="5">
    <source>
        <dbReference type="ARBA" id="ARBA00022840"/>
    </source>
</evidence>
<dbReference type="GO" id="GO:0005524">
    <property type="term" value="F:ATP binding"/>
    <property type="evidence" value="ECO:0007669"/>
    <property type="project" value="UniProtKB-KW"/>
</dbReference>
<dbReference type="Gene3D" id="1.10.510.10">
    <property type="entry name" value="Transferase(Phosphotransferase) domain 1"/>
    <property type="match status" value="1"/>
</dbReference>
<dbReference type="EMBL" id="CM026423">
    <property type="protein sequence ID" value="KAG0581691.1"/>
    <property type="molecule type" value="Genomic_DNA"/>
</dbReference>
<comment type="caution">
    <text evidence="7">The sequence shown here is derived from an EMBL/GenBank/DDBJ whole genome shotgun (WGS) entry which is preliminary data.</text>
</comment>
<reference evidence="7" key="1">
    <citation type="submission" date="2020-06" db="EMBL/GenBank/DDBJ databases">
        <title>WGS assembly of Ceratodon purpureus strain R40.</title>
        <authorList>
            <person name="Carey S.B."/>
            <person name="Jenkins J."/>
            <person name="Shu S."/>
            <person name="Lovell J.T."/>
            <person name="Sreedasyam A."/>
            <person name="Maumus F."/>
            <person name="Tiley G.P."/>
            <person name="Fernandez-Pozo N."/>
            <person name="Barry K."/>
            <person name="Chen C."/>
            <person name="Wang M."/>
            <person name="Lipzen A."/>
            <person name="Daum C."/>
            <person name="Saski C.A."/>
            <person name="Payton A.C."/>
            <person name="Mcbreen J.C."/>
            <person name="Conrad R.E."/>
            <person name="Kollar L.M."/>
            <person name="Olsson S."/>
            <person name="Huttunen S."/>
            <person name="Landis J.B."/>
            <person name="Wickett N.J."/>
            <person name="Johnson M.G."/>
            <person name="Rensing S.A."/>
            <person name="Grimwood J."/>
            <person name="Schmutz J."/>
            <person name="Mcdaniel S.F."/>
        </authorList>
    </citation>
    <scope>NUCLEOTIDE SEQUENCE</scope>
    <source>
        <strain evidence="7">R40</strain>
    </source>
</reference>
<dbReference type="Pfam" id="PF00069">
    <property type="entry name" value="Pkinase"/>
    <property type="match status" value="1"/>
</dbReference>
<evidence type="ECO:0000313" key="8">
    <source>
        <dbReference type="Proteomes" id="UP000822688"/>
    </source>
</evidence>
<keyword evidence="4" id="KW-0418">Kinase</keyword>
<keyword evidence="5" id="KW-0067">ATP-binding</keyword>
<evidence type="ECO:0000259" key="6">
    <source>
        <dbReference type="PROSITE" id="PS50011"/>
    </source>
</evidence>
<name>A0A8T0IFM0_CERPU</name>
<evidence type="ECO:0000256" key="1">
    <source>
        <dbReference type="ARBA" id="ARBA00022527"/>
    </source>
</evidence>
<sequence>MAPEVIKGDGYGRRADIWSVGCTVVEMLTAVHPWPGMDNTWTAIFHIAKASSGPPIPEGITEVIEDFLSRCFQLDPRKRPTSTELLQHPFVAETPPET</sequence>
<keyword evidence="3" id="KW-0547">Nucleotide-binding</keyword>
<organism evidence="7 8">
    <name type="scientific">Ceratodon purpureus</name>
    <name type="common">Fire moss</name>
    <name type="synonym">Dicranum purpureum</name>
    <dbReference type="NCBI Taxonomy" id="3225"/>
    <lineage>
        <taxon>Eukaryota</taxon>
        <taxon>Viridiplantae</taxon>
        <taxon>Streptophyta</taxon>
        <taxon>Embryophyta</taxon>
        <taxon>Bryophyta</taxon>
        <taxon>Bryophytina</taxon>
        <taxon>Bryopsida</taxon>
        <taxon>Dicranidae</taxon>
        <taxon>Pseudoditrichales</taxon>
        <taxon>Ditrichaceae</taxon>
        <taxon>Ceratodon</taxon>
    </lineage>
</organism>
<evidence type="ECO:0000256" key="2">
    <source>
        <dbReference type="ARBA" id="ARBA00022679"/>
    </source>
</evidence>
<dbReference type="InterPro" id="IPR000719">
    <property type="entry name" value="Prot_kinase_dom"/>
</dbReference>
<dbReference type="AlphaFoldDB" id="A0A8T0IFM0"/>
<dbReference type="GO" id="GO:0004674">
    <property type="term" value="F:protein serine/threonine kinase activity"/>
    <property type="evidence" value="ECO:0007669"/>
    <property type="project" value="UniProtKB-KW"/>
</dbReference>
<dbReference type="Proteomes" id="UP000822688">
    <property type="component" value="Chromosome 3"/>
</dbReference>
<dbReference type="SUPFAM" id="SSF56112">
    <property type="entry name" value="Protein kinase-like (PK-like)"/>
    <property type="match status" value="1"/>
</dbReference>
<keyword evidence="2" id="KW-0808">Transferase</keyword>